<gene>
    <name evidence="1" type="ORF">DES41_11464</name>
</gene>
<proteinExistence type="predicted"/>
<protein>
    <submittedName>
        <fullName evidence="1">3-methylfumaryl-CoA hydratase</fullName>
    </submittedName>
</protein>
<reference evidence="1 2" key="1">
    <citation type="submission" date="2018-07" db="EMBL/GenBank/DDBJ databases">
        <title>Genomic Encyclopedia of Type Strains, Phase IV (KMG-IV): sequencing the most valuable type-strain genomes for metagenomic binning, comparative biology and taxonomic classification.</title>
        <authorList>
            <person name="Goeker M."/>
        </authorList>
    </citation>
    <scope>NUCLEOTIDE SEQUENCE [LARGE SCALE GENOMIC DNA]</scope>
    <source>
        <strain evidence="1 2">DSM 21634</strain>
    </source>
</reference>
<dbReference type="AlphaFoldDB" id="A0A368X9W6"/>
<sequence length="289" mass="31963">MPSSPEAATMGSDHHEAWIGREEERSERLHLSVAQTMAATLDLETAPAAGTALPPGWQWLFFNPALRRSQLGVDGHPQRGGFLPPIALPRRMWAGSRIQYLADLPVDAVATRRSLIQKVEQKVGKRGSLWFVTVQHRIGCGERACIVEEQDIVYREASPVGAPQAKAEPHPDEARWSQRVRPDTTLLFRYSALTFNGHRIHYDQAYAQGEEGYPDLVVHGPLTATLLQQFALAQGDGRPLARFDFRGVNPLFVGREFRLEGKPLADGSLALWARGPDGELAMSATAAFR</sequence>
<dbReference type="SUPFAM" id="SSF54637">
    <property type="entry name" value="Thioesterase/thiol ester dehydrase-isomerase"/>
    <property type="match status" value="1"/>
</dbReference>
<dbReference type="EMBL" id="QPJK01000014">
    <property type="protein sequence ID" value="RCW64752.1"/>
    <property type="molecule type" value="Genomic_DNA"/>
</dbReference>
<name>A0A368X9W6_9BURK</name>
<evidence type="ECO:0000313" key="2">
    <source>
        <dbReference type="Proteomes" id="UP000252884"/>
    </source>
</evidence>
<dbReference type="Proteomes" id="UP000252884">
    <property type="component" value="Unassembled WGS sequence"/>
</dbReference>
<dbReference type="PANTHER" id="PTHR28152:SF1">
    <property type="entry name" value="HYDROXYACYL-THIOESTER DEHYDRATASE TYPE 2, MITOCHONDRIAL"/>
    <property type="match status" value="1"/>
</dbReference>
<organism evidence="1 2">
    <name type="scientific">Pseudorhodoferax soli</name>
    <dbReference type="NCBI Taxonomy" id="545864"/>
    <lineage>
        <taxon>Bacteria</taxon>
        <taxon>Pseudomonadati</taxon>
        <taxon>Pseudomonadota</taxon>
        <taxon>Betaproteobacteria</taxon>
        <taxon>Burkholderiales</taxon>
        <taxon>Comamonadaceae</taxon>
    </lineage>
</organism>
<evidence type="ECO:0000313" key="1">
    <source>
        <dbReference type="EMBL" id="RCW64752.1"/>
    </source>
</evidence>
<dbReference type="RefSeq" id="WP_245966012.1">
    <property type="nucleotide sequence ID" value="NZ_QPJK01000014.1"/>
</dbReference>
<accession>A0A368X9W6</accession>
<dbReference type="GO" id="GO:0019171">
    <property type="term" value="F:(3R)-hydroxyacyl-[acyl-carrier-protein] dehydratase activity"/>
    <property type="evidence" value="ECO:0007669"/>
    <property type="project" value="TreeGrafter"/>
</dbReference>
<dbReference type="InterPro" id="IPR052741">
    <property type="entry name" value="Mitochondrial_HTD2"/>
</dbReference>
<dbReference type="Gene3D" id="3.10.129.10">
    <property type="entry name" value="Hotdog Thioesterase"/>
    <property type="match status" value="1"/>
</dbReference>
<keyword evidence="2" id="KW-1185">Reference proteome</keyword>
<dbReference type="PANTHER" id="PTHR28152">
    <property type="entry name" value="HYDROXYACYL-THIOESTER DEHYDRATASE TYPE 2, MITOCHONDRIAL"/>
    <property type="match status" value="1"/>
</dbReference>
<dbReference type="InterPro" id="IPR029069">
    <property type="entry name" value="HotDog_dom_sf"/>
</dbReference>
<comment type="caution">
    <text evidence="1">The sequence shown here is derived from an EMBL/GenBank/DDBJ whole genome shotgun (WGS) entry which is preliminary data.</text>
</comment>